<keyword evidence="3" id="KW-0378">Hydrolase</keyword>
<dbReference type="PROSITE" id="PS51462">
    <property type="entry name" value="NUDIX"/>
    <property type="match status" value="1"/>
</dbReference>
<feature type="domain" description="Nudix hydrolase" evidence="2">
    <location>
        <begin position="46"/>
        <end position="186"/>
    </location>
</feature>
<protein>
    <submittedName>
        <fullName evidence="3">NUDIX hydrolase</fullName>
    </submittedName>
</protein>
<evidence type="ECO:0000259" key="2">
    <source>
        <dbReference type="PROSITE" id="PS51462"/>
    </source>
</evidence>
<dbReference type="STRING" id="36818.BGK67_32600"/>
<proteinExistence type="inferred from homology"/>
<accession>A0A1E5P078</accession>
<dbReference type="OrthoDB" id="21568at2"/>
<evidence type="ECO:0000313" key="3">
    <source>
        <dbReference type="EMBL" id="OEJ22308.1"/>
    </source>
</evidence>
<dbReference type="RefSeq" id="WP_069924359.1">
    <property type="nucleotide sequence ID" value="NZ_MEHK01000002.1"/>
</dbReference>
<name>A0A1E5P078_9ACTN</name>
<dbReference type="Proteomes" id="UP000095705">
    <property type="component" value="Unassembled WGS sequence"/>
</dbReference>
<dbReference type="CDD" id="cd03674">
    <property type="entry name" value="NUDIX_Hydrolase"/>
    <property type="match status" value="1"/>
</dbReference>
<dbReference type="InterPro" id="IPR015797">
    <property type="entry name" value="NUDIX_hydrolase-like_dom_sf"/>
</dbReference>
<sequence>MGINDSDIAGVLTAYLERYPQDARQLAEPLRRLAEGRGFASRRTFPMHVTAGALLVRDGAEVLLIEHLAYGVTLQPGGHLEPTDKTLVGAALRQLSEETGLDPGQVVPVSAHPAYVEFGQVPARPAKVEPDHYHLDFGYVFATADAEVGRIQESEVTGAAWYPLDLAERLVGPRIARTVTTPTAVR</sequence>
<dbReference type="EMBL" id="MEHK01000002">
    <property type="protein sequence ID" value="OEJ22308.1"/>
    <property type="molecule type" value="Genomic_DNA"/>
</dbReference>
<evidence type="ECO:0000313" key="4">
    <source>
        <dbReference type="Proteomes" id="UP000095705"/>
    </source>
</evidence>
<dbReference type="AlphaFoldDB" id="A0A1E5P078"/>
<comment type="similarity">
    <text evidence="1">Belongs to the Nudix hydrolase family.</text>
</comment>
<dbReference type="InterPro" id="IPR000086">
    <property type="entry name" value="NUDIX_hydrolase_dom"/>
</dbReference>
<keyword evidence="4" id="KW-1185">Reference proteome</keyword>
<evidence type="ECO:0000256" key="1">
    <source>
        <dbReference type="ARBA" id="ARBA00005582"/>
    </source>
</evidence>
<gene>
    <name evidence="3" type="ORF">BGK67_32600</name>
</gene>
<comment type="caution">
    <text evidence="3">The sequence shown here is derived from an EMBL/GenBank/DDBJ whole genome shotgun (WGS) entry which is preliminary data.</text>
</comment>
<dbReference type="PANTHER" id="PTHR43736">
    <property type="entry name" value="ADP-RIBOSE PYROPHOSPHATASE"/>
    <property type="match status" value="1"/>
</dbReference>
<organism evidence="3 4">
    <name type="scientific">Streptomyces subrutilus</name>
    <dbReference type="NCBI Taxonomy" id="36818"/>
    <lineage>
        <taxon>Bacteria</taxon>
        <taxon>Bacillati</taxon>
        <taxon>Actinomycetota</taxon>
        <taxon>Actinomycetes</taxon>
        <taxon>Kitasatosporales</taxon>
        <taxon>Streptomycetaceae</taxon>
        <taxon>Streptomyces</taxon>
    </lineage>
</organism>
<dbReference type="GO" id="GO:0016787">
    <property type="term" value="F:hydrolase activity"/>
    <property type="evidence" value="ECO:0007669"/>
    <property type="project" value="UniProtKB-KW"/>
</dbReference>
<dbReference type="Pfam" id="PF00293">
    <property type="entry name" value="NUDIX"/>
    <property type="match status" value="1"/>
</dbReference>
<dbReference type="SUPFAM" id="SSF55811">
    <property type="entry name" value="Nudix"/>
    <property type="match status" value="1"/>
</dbReference>
<dbReference type="PANTHER" id="PTHR43736:SF1">
    <property type="entry name" value="DIHYDRONEOPTERIN TRIPHOSPHATE DIPHOSPHATASE"/>
    <property type="match status" value="1"/>
</dbReference>
<dbReference type="Gene3D" id="3.90.79.10">
    <property type="entry name" value="Nucleoside Triphosphate Pyrophosphohydrolase"/>
    <property type="match status" value="1"/>
</dbReference>
<reference evidence="3 4" key="1">
    <citation type="submission" date="2016-08" db="EMBL/GenBank/DDBJ databases">
        <title>The complete genome of Streptomyces subrutilus 10-1-1.</title>
        <authorList>
            <person name="Chen X."/>
        </authorList>
    </citation>
    <scope>NUCLEOTIDE SEQUENCE [LARGE SCALE GENOMIC DNA]</scope>
    <source>
        <strain evidence="3 4">10-1-1</strain>
    </source>
</reference>